<gene>
    <name evidence="1" type="ORF">L861_10615</name>
</gene>
<dbReference type="EMBL" id="ASTJ01000036">
    <property type="protein sequence ID" value="EPC01016.1"/>
    <property type="molecule type" value="Genomic_DNA"/>
</dbReference>
<proteinExistence type="predicted"/>
<dbReference type="Gene3D" id="3.40.50.300">
    <property type="entry name" value="P-loop containing nucleotide triphosphate hydrolases"/>
    <property type="match status" value="1"/>
</dbReference>
<dbReference type="InterPro" id="IPR027417">
    <property type="entry name" value="P-loop_NTPase"/>
</dbReference>
<dbReference type="SUPFAM" id="SSF52540">
    <property type="entry name" value="P-loop containing nucleoside triphosphate hydrolases"/>
    <property type="match status" value="1"/>
</dbReference>
<dbReference type="OrthoDB" id="8293568at2"/>
<dbReference type="AlphaFoldDB" id="S2L8D3"/>
<dbReference type="eggNOG" id="COG0324">
    <property type="taxonomic scope" value="Bacteria"/>
</dbReference>
<dbReference type="STRING" id="1121939.L861_10615"/>
<sequence>MRRHYILGTTASGKTSASISLAEMVNAPVVVLDRIQCFQELWTVSSRPQDSELGATKRFYLDDREISHGNLGVEDAYTKLVNIVDKLSNYHSFVILEGGSVSLCRLIVERAELCRGSTVEIRWNNPDDPAYVQKIRERVVQMMEPRVDRRSIVDELKYAWDYKEQRDFITSICGFDGILSWCDDNNFHIEDVDFECLPLSAIGEITDRVAESHRKYARTQFEMLNIMEQAMIATGVKVVR</sequence>
<dbReference type="RefSeq" id="WP_016417706.1">
    <property type="nucleotide sequence ID" value="NZ_KE332392.1"/>
</dbReference>
<accession>S2L8D3</accession>
<keyword evidence="2" id="KW-1185">Reference proteome</keyword>
<organism evidence="1 2">
    <name type="scientific">Litchfieldella anticariensis (strain DSM 16096 / CECT 5854 / CIP 108499 / LMG 22089 / FP35)</name>
    <name type="common">Halomonas anticariensis</name>
    <dbReference type="NCBI Taxonomy" id="1121939"/>
    <lineage>
        <taxon>Bacteria</taxon>
        <taxon>Pseudomonadati</taxon>
        <taxon>Pseudomonadota</taxon>
        <taxon>Gammaproteobacteria</taxon>
        <taxon>Oceanospirillales</taxon>
        <taxon>Halomonadaceae</taxon>
        <taxon>Litchfieldella</taxon>
    </lineage>
</organism>
<comment type="caution">
    <text evidence="1">The sequence shown here is derived from an EMBL/GenBank/DDBJ whole genome shotgun (WGS) entry which is preliminary data.</text>
</comment>
<protein>
    <submittedName>
        <fullName evidence="1">Uncharacterized protein</fullName>
    </submittedName>
</protein>
<name>S2L8D3_LITA3</name>
<dbReference type="Gene3D" id="1.10.287.890">
    <property type="entry name" value="Crystal structure of tRNA isopentenylpyrophosphate transferase (bh2366) domain"/>
    <property type="match status" value="1"/>
</dbReference>
<reference evidence="1 2" key="1">
    <citation type="journal article" date="2013" name="Genome Announc.">
        <title>Draft genome sequence of the moderately halophilic gammaproteobacterium Halomonas anticariensis FP35.</title>
        <authorList>
            <person name="Tahrioui A."/>
            <person name="Quesada E."/>
            <person name="Llamas I."/>
        </authorList>
    </citation>
    <scope>NUCLEOTIDE SEQUENCE [LARGE SCALE GENOMIC DNA]</scope>
    <source>
        <strain evidence="2">DSM 16096 / CECT 5854 / LMG 22089 / FP35</strain>
    </source>
</reference>
<dbReference type="Proteomes" id="UP000014463">
    <property type="component" value="Unassembled WGS sequence"/>
</dbReference>
<evidence type="ECO:0000313" key="2">
    <source>
        <dbReference type="Proteomes" id="UP000014463"/>
    </source>
</evidence>
<dbReference type="Pfam" id="PF01745">
    <property type="entry name" value="IPT"/>
    <property type="match status" value="1"/>
</dbReference>
<evidence type="ECO:0000313" key="1">
    <source>
        <dbReference type="EMBL" id="EPC01016.1"/>
    </source>
</evidence>